<proteinExistence type="predicted"/>
<accession>A0A1J4JMV8</accession>
<dbReference type="PANTHER" id="PTHR14871">
    <property type="entry name" value="DYNEIN REGULATORY COMPLEX PROTEIN 9"/>
    <property type="match status" value="1"/>
</dbReference>
<dbReference type="InterPro" id="IPR042618">
    <property type="entry name" value="IQCG"/>
</dbReference>
<evidence type="ECO:0000313" key="8">
    <source>
        <dbReference type="Proteomes" id="UP000179807"/>
    </source>
</evidence>
<dbReference type="GO" id="GO:0005856">
    <property type="term" value="C:cytoskeleton"/>
    <property type="evidence" value="ECO:0007669"/>
    <property type="project" value="UniProtKB-SubCell"/>
</dbReference>
<evidence type="ECO:0000256" key="2">
    <source>
        <dbReference type="ARBA" id="ARBA00004316"/>
    </source>
</evidence>
<evidence type="ECO:0000256" key="5">
    <source>
        <dbReference type="ARBA" id="ARBA00023273"/>
    </source>
</evidence>
<dbReference type="AlphaFoldDB" id="A0A1J4JMV8"/>
<sequence>MTKSLFYFHFIKIMIRLSFRGSQYYENISYHIFSIKICKQSVIMILFDFKYTSFEFFSILLKFLSVTYHLRNLMLCQLQPLEAICVAGSVEDCLDRLRVLQSLTPNVITQRDELSNILGDTVAHIIAQQKKCEANYERLVKQRSELKSLSNKTKYKQNQDAIEKQAQELQELTMDLCKRLRESPNVSENLMKIQNLRTELITLFESFRMELLEKRTFQGIAQATIKKKEHYETMMQVMQQDKEMQRQIEDLSQQISKTEQDMTRKIETLDSQIKDQKEILLQKLSDNDAEKAQRDDEKNAHLDAVMKLNQLNQGKLTKQLKSSKYAVENEHRVHSENNSYMARRRGRIAEMTQDWSEKYDRESTEKMEELKKLTDRIEKASTGYQILKPKKEESERFLKLELIRSEERAREIERYSEQKAFMCKLKLLYVLRNRLRGPLPKAKGGRKKKK</sequence>
<evidence type="ECO:0008006" key="9">
    <source>
        <dbReference type="Google" id="ProtNLM"/>
    </source>
</evidence>
<evidence type="ECO:0000256" key="3">
    <source>
        <dbReference type="ARBA" id="ARBA00022490"/>
    </source>
</evidence>
<dbReference type="GO" id="GO:0031514">
    <property type="term" value="C:motile cilium"/>
    <property type="evidence" value="ECO:0007669"/>
    <property type="project" value="TreeGrafter"/>
</dbReference>
<dbReference type="RefSeq" id="XP_068351717.1">
    <property type="nucleotide sequence ID" value="XM_068494550.1"/>
</dbReference>
<dbReference type="GeneID" id="94829254"/>
<evidence type="ECO:0000313" key="7">
    <source>
        <dbReference type="EMBL" id="OHS98580.1"/>
    </source>
</evidence>
<protein>
    <recommendedName>
        <fullName evidence="9">Dynein regulatory complex protein 10</fullName>
    </recommendedName>
</protein>
<evidence type="ECO:0000256" key="4">
    <source>
        <dbReference type="ARBA" id="ARBA00023212"/>
    </source>
</evidence>
<dbReference type="GO" id="GO:0044782">
    <property type="term" value="P:cilium organization"/>
    <property type="evidence" value="ECO:0007669"/>
    <property type="project" value="TreeGrafter"/>
</dbReference>
<keyword evidence="3" id="KW-0963">Cytoplasm</keyword>
<evidence type="ECO:0000256" key="6">
    <source>
        <dbReference type="SAM" id="Coils"/>
    </source>
</evidence>
<keyword evidence="6" id="KW-0175">Coiled coil</keyword>
<dbReference type="GO" id="GO:0005737">
    <property type="term" value="C:cytoplasm"/>
    <property type="evidence" value="ECO:0007669"/>
    <property type="project" value="TreeGrafter"/>
</dbReference>
<comment type="subcellular location">
    <subcellularLocation>
        <location evidence="2">Cell projection</location>
    </subcellularLocation>
    <subcellularLocation>
        <location evidence="1">Cytoplasm</location>
        <location evidence="1">Cytoskeleton</location>
    </subcellularLocation>
</comment>
<organism evidence="7 8">
    <name type="scientific">Tritrichomonas foetus</name>
    <dbReference type="NCBI Taxonomy" id="1144522"/>
    <lineage>
        <taxon>Eukaryota</taxon>
        <taxon>Metamonada</taxon>
        <taxon>Parabasalia</taxon>
        <taxon>Tritrichomonadida</taxon>
        <taxon>Tritrichomonadidae</taxon>
        <taxon>Tritrichomonas</taxon>
    </lineage>
</organism>
<evidence type="ECO:0000256" key="1">
    <source>
        <dbReference type="ARBA" id="ARBA00004245"/>
    </source>
</evidence>
<gene>
    <name evidence="7" type="ORF">TRFO_08881</name>
</gene>
<keyword evidence="5" id="KW-0966">Cell projection</keyword>
<name>A0A1J4JMV8_9EUKA</name>
<dbReference type="PANTHER" id="PTHR14871:SF1">
    <property type="entry name" value="DYNEIN REGULATORY COMPLEX PROTEIN 9"/>
    <property type="match status" value="1"/>
</dbReference>
<comment type="caution">
    <text evidence="7">The sequence shown here is derived from an EMBL/GenBank/DDBJ whole genome shotgun (WGS) entry which is preliminary data.</text>
</comment>
<keyword evidence="8" id="KW-1185">Reference proteome</keyword>
<keyword evidence="4" id="KW-0206">Cytoskeleton</keyword>
<dbReference type="VEuPathDB" id="TrichDB:TRFO_08881"/>
<reference evidence="7" key="1">
    <citation type="submission" date="2016-10" db="EMBL/GenBank/DDBJ databases">
        <authorList>
            <person name="Benchimol M."/>
            <person name="Almeida L.G."/>
            <person name="Vasconcelos A.T."/>
            <person name="Perreira-Neves A."/>
            <person name="Rosa I.A."/>
            <person name="Tasca T."/>
            <person name="Bogo M.R."/>
            <person name="de Souza W."/>
        </authorList>
    </citation>
    <scope>NUCLEOTIDE SEQUENCE [LARGE SCALE GENOMIC DNA]</scope>
    <source>
        <strain evidence="7">K</strain>
    </source>
</reference>
<feature type="coiled-coil region" evidence="6">
    <location>
        <begin position="234"/>
        <end position="268"/>
    </location>
</feature>
<dbReference type="EMBL" id="MLAK01001049">
    <property type="protein sequence ID" value="OHS98580.1"/>
    <property type="molecule type" value="Genomic_DNA"/>
</dbReference>
<dbReference type="OrthoDB" id="10254713at2759"/>
<dbReference type="Proteomes" id="UP000179807">
    <property type="component" value="Unassembled WGS sequence"/>
</dbReference>